<dbReference type="AlphaFoldDB" id="C4IGV1"/>
<dbReference type="GO" id="GO:0003677">
    <property type="term" value="F:DNA binding"/>
    <property type="evidence" value="ECO:0007669"/>
    <property type="project" value="UniProtKB-KW"/>
</dbReference>
<dbReference type="eggNOG" id="ENOG503258B">
    <property type="taxonomic scope" value="Bacteria"/>
</dbReference>
<keyword evidence="1 3" id="KW-0238">DNA-binding</keyword>
<dbReference type="Proteomes" id="UP000003081">
    <property type="component" value="Unassembled WGS sequence"/>
</dbReference>
<evidence type="ECO:0000256" key="1">
    <source>
        <dbReference type="ARBA" id="ARBA00023125"/>
    </source>
</evidence>
<dbReference type="RefSeq" id="WP_003409759.1">
    <property type="nucleotide sequence ID" value="NZ_ACOM01000005.1"/>
</dbReference>
<comment type="caution">
    <text evidence="3">The sequence shown here is derived from an EMBL/GenBank/DDBJ whole genome shotgun (WGS) entry which is preliminary data.</text>
</comment>
<dbReference type="InterPro" id="IPR050807">
    <property type="entry name" value="TransReg_Diox_bact_type"/>
</dbReference>
<dbReference type="SMART" id="SM00530">
    <property type="entry name" value="HTH_XRE"/>
    <property type="match status" value="1"/>
</dbReference>
<dbReference type="HOGENOM" id="CLU_066192_29_2_9"/>
<evidence type="ECO:0000313" key="4">
    <source>
        <dbReference type="Proteomes" id="UP000003081"/>
    </source>
</evidence>
<dbReference type="SUPFAM" id="SSF47413">
    <property type="entry name" value="lambda repressor-like DNA-binding domains"/>
    <property type="match status" value="1"/>
</dbReference>
<reference evidence="3 4" key="1">
    <citation type="submission" date="2009-08" db="EMBL/GenBank/DDBJ databases">
        <authorList>
            <person name="Shrivastava S."/>
            <person name="Brinkac L.B."/>
            <person name="Brown J.L."/>
            <person name="Bruce D.B."/>
            <person name="Detter C."/>
            <person name="Green L.D."/>
            <person name="Munk C.A."/>
            <person name="Rogers Y.C."/>
            <person name="Tapia R."/>
            <person name="Sims D.R."/>
            <person name="Smith L.A."/>
            <person name="Smith T.J."/>
            <person name="Sutton G."/>
            <person name="Brettin T."/>
        </authorList>
    </citation>
    <scope>NUCLEOTIDE SEQUENCE [LARGE SCALE GENOMIC DNA]</scope>
    <source>
        <strain evidence="4">E4 str. BoNT E BL5262</strain>
    </source>
</reference>
<evidence type="ECO:0000313" key="3">
    <source>
        <dbReference type="EMBL" id="EEP53047.1"/>
    </source>
</evidence>
<organism evidence="3 4">
    <name type="scientific">Clostridium butyricum E4 str. BoNT E BL5262</name>
    <dbReference type="NCBI Taxonomy" id="632245"/>
    <lineage>
        <taxon>Bacteria</taxon>
        <taxon>Bacillati</taxon>
        <taxon>Bacillota</taxon>
        <taxon>Clostridia</taxon>
        <taxon>Eubacteriales</taxon>
        <taxon>Clostridiaceae</taxon>
        <taxon>Clostridium</taxon>
    </lineage>
</organism>
<dbReference type="GO" id="GO:0005829">
    <property type="term" value="C:cytosol"/>
    <property type="evidence" value="ECO:0007669"/>
    <property type="project" value="TreeGrafter"/>
</dbReference>
<dbReference type="EMBL" id="ACOM01000005">
    <property type="protein sequence ID" value="EEP53047.1"/>
    <property type="molecule type" value="Genomic_DNA"/>
</dbReference>
<accession>C4IGV1</accession>
<dbReference type="GO" id="GO:0003700">
    <property type="term" value="F:DNA-binding transcription factor activity"/>
    <property type="evidence" value="ECO:0007669"/>
    <property type="project" value="TreeGrafter"/>
</dbReference>
<feature type="domain" description="HTH cro/C1-type" evidence="2">
    <location>
        <begin position="4"/>
        <end position="61"/>
    </location>
</feature>
<dbReference type="CDD" id="cd00093">
    <property type="entry name" value="HTH_XRE"/>
    <property type="match status" value="1"/>
</dbReference>
<evidence type="ECO:0000259" key="2">
    <source>
        <dbReference type="PROSITE" id="PS50943"/>
    </source>
</evidence>
<keyword evidence="4" id="KW-1185">Reference proteome</keyword>
<gene>
    <name evidence="3" type="ORF">CLP_2645</name>
</gene>
<dbReference type="PANTHER" id="PTHR46797">
    <property type="entry name" value="HTH-TYPE TRANSCRIPTIONAL REGULATOR"/>
    <property type="match status" value="1"/>
</dbReference>
<protein>
    <submittedName>
        <fullName evidence="3">Putative DNA-binding protein</fullName>
    </submittedName>
</protein>
<dbReference type="Pfam" id="PF01381">
    <property type="entry name" value="HTH_3"/>
    <property type="match status" value="1"/>
</dbReference>
<proteinExistence type="predicted"/>
<dbReference type="InterPro" id="IPR010982">
    <property type="entry name" value="Lambda_DNA-bd_dom_sf"/>
</dbReference>
<name>C4IGV1_CLOBU</name>
<sequence length="63" mass="7384">MNKIKKIRKEKKLTVRELAEKSEIAPSYISQLENDIGNNINPTKRYMEKIAMALQKTVPEVFY</sequence>
<dbReference type="InterPro" id="IPR001387">
    <property type="entry name" value="Cro/C1-type_HTH"/>
</dbReference>
<dbReference type="PROSITE" id="PS50943">
    <property type="entry name" value="HTH_CROC1"/>
    <property type="match status" value="1"/>
</dbReference>
<dbReference type="PANTHER" id="PTHR46797:SF1">
    <property type="entry name" value="METHYLPHOSPHONATE SYNTHASE"/>
    <property type="match status" value="1"/>
</dbReference>
<dbReference type="Gene3D" id="1.10.260.40">
    <property type="entry name" value="lambda repressor-like DNA-binding domains"/>
    <property type="match status" value="1"/>
</dbReference>